<feature type="region of interest" description="Disordered" evidence="1">
    <location>
        <begin position="390"/>
        <end position="435"/>
    </location>
</feature>
<dbReference type="RefSeq" id="WP_344481690.1">
    <property type="nucleotide sequence ID" value="NZ_BAAAQX010000017.1"/>
</dbReference>
<feature type="compositionally biased region" description="Low complexity" evidence="1">
    <location>
        <begin position="297"/>
        <end position="315"/>
    </location>
</feature>
<feature type="compositionally biased region" description="Gly residues" evidence="1">
    <location>
        <begin position="249"/>
        <end position="275"/>
    </location>
</feature>
<evidence type="ECO:0008006" key="4">
    <source>
        <dbReference type="Google" id="ProtNLM"/>
    </source>
</evidence>
<dbReference type="Proteomes" id="UP001499843">
    <property type="component" value="Unassembled WGS sequence"/>
</dbReference>
<dbReference type="EMBL" id="BAAAQX010000017">
    <property type="protein sequence ID" value="GAA2210601.1"/>
    <property type="molecule type" value="Genomic_DNA"/>
</dbReference>
<protein>
    <recommendedName>
        <fullName evidence="4">PPE family protein</fullName>
    </recommendedName>
</protein>
<evidence type="ECO:0000313" key="2">
    <source>
        <dbReference type="EMBL" id="GAA2210601.1"/>
    </source>
</evidence>
<feature type="compositionally biased region" description="Gly residues" evidence="1">
    <location>
        <begin position="348"/>
        <end position="365"/>
    </location>
</feature>
<feature type="region of interest" description="Disordered" evidence="1">
    <location>
        <begin position="222"/>
        <end position="365"/>
    </location>
</feature>
<comment type="caution">
    <text evidence="2">The sequence shown here is derived from an EMBL/GenBank/DDBJ whole genome shotgun (WGS) entry which is preliminary data.</text>
</comment>
<sequence length="435" mass="43951">MADQPETQTYTLRYGNQPIDTSVQEAGFMESMFRDTIGEIRDMIDATDPAAVQLAGLYYQAAEPLLNDFAADLKTKAAELAEHYKGPAAYQTQLQLRSLHASVVELAAKLGRMGRSLKPYGDTLQWAQANVVESRGRDSRSDNDIDWADQIPFYGIKRSSDRATQHLREVNERIAQHYEDLPVDVQQALPIVVDPEMPDFGNSGLTGPQVASLGSGDVPAYQTTPFNTGSIPGGPSGVNGDYPSSAGQYPGGYGNGGLNPGDGTGGVGGVGGVPGVGDSDAYGGADPNGLTDTTLGATPGVPSVPSAPATPSAGAGSPGDYGSTNLAGYDPTVPGGPGSPNGTTYTGNGPGTGGTGNPGGGVTGNAGAVSGGGTAANAASAAGRAGMGGMGVPMMGAPLSTSRKEDNATGEISTDLYEDDDVWGGPEGTTPSTLA</sequence>
<keyword evidence="3" id="KW-1185">Reference proteome</keyword>
<proteinExistence type="predicted"/>
<organism evidence="2 3">
    <name type="scientific">Nonomuraea monospora</name>
    <dbReference type="NCBI Taxonomy" id="568818"/>
    <lineage>
        <taxon>Bacteria</taxon>
        <taxon>Bacillati</taxon>
        <taxon>Actinomycetota</taxon>
        <taxon>Actinomycetes</taxon>
        <taxon>Streptosporangiales</taxon>
        <taxon>Streptosporangiaceae</taxon>
        <taxon>Nonomuraea</taxon>
    </lineage>
</organism>
<reference evidence="2 3" key="1">
    <citation type="journal article" date="2019" name="Int. J. Syst. Evol. Microbiol.">
        <title>The Global Catalogue of Microorganisms (GCM) 10K type strain sequencing project: providing services to taxonomists for standard genome sequencing and annotation.</title>
        <authorList>
            <consortium name="The Broad Institute Genomics Platform"/>
            <consortium name="The Broad Institute Genome Sequencing Center for Infectious Disease"/>
            <person name="Wu L."/>
            <person name="Ma J."/>
        </authorList>
    </citation>
    <scope>NUCLEOTIDE SEQUENCE [LARGE SCALE GENOMIC DNA]</scope>
    <source>
        <strain evidence="2 3">JCM 16114</strain>
    </source>
</reference>
<name>A0ABN3CMJ9_9ACTN</name>
<evidence type="ECO:0000256" key="1">
    <source>
        <dbReference type="SAM" id="MobiDB-lite"/>
    </source>
</evidence>
<evidence type="ECO:0000313" key="3">
    <source>
        <dbReference type="Proteomes" id="UP001499843"/>
    </source>
</evidence>
<gene>
    <name evidence="2" type="ORF">GCM10009850_060600</name>
</gene>
<accession>A0ABN3CMJ9</accession>